<sequence length="70" mass="7431">MSEDMGAKGRFGQLIVFVDARMYGATAYSMPHQVLRGLHASKIAVASAQTAGNSGNTMKTDEILSASIRI</sequence>
<gene>
    <name evidence="1" type="ORF">BN2476_420027</name>
</gene>
<keyword evidence="2" id="KW-1185">Reference proteome</keyword>
<dbReference type="EMBL" id="CYGY02000042">
    <property type="protein sequence ID" value="SIT44510.1"/>
    <property type="molecule type" value="Genomic_DNA"/>
</dbReference>
<proteinExistence type="predicted"/>
<accession>A0A1N7SAX6</accession>
<dbReference type="AlphaFoldDB" id="A0A1N7SAX6"/>
<reference evidence="1" key="1">
    <citation type="submission" date="2016-12" db="EMBL/GenBank/DDBJ databases">
        <authorList>
            <person name="Moulin L."/>
        </authorList>
    </citation>
    <scope>NUCLEOTIDE SEQUENCE [LARGE SCALE GENOMIC DNA]</scope>
    <source>
        <strain evidence="1">STM 7183</strain>
    </source>
</reference>
<comment type="caution">
    <text evidence="1">The sequence shown here is derived from an EMBL/GenBank/DDBJ whole genome shotgun (WGS) entry which is preliminary data.</text>
</comment>
<evidence type="ECO:0000313" key="2">
    <source>
        <dbReference type="Proteomes" id="UP000195569"/>
    </source>
</evidence>
<protein>
    <submittedName>
        <fullName evidence="1">Uncharacterized protein</fullName>
    </submittedName>
</protein>
<evidence type="ECO:0000313" key="1">
    <source>
        <dbReference type="EMBL" id="SIT44510.1"/>
    </source>
</evidence>
<organism evidence="1 2">
    <name type="scientific">Paraburkholderia piptadeniae</name>
    <dbReference type="NCBI Taxonomy" id="1701573"/>
    <lineage>
        <taxon>Bacteria</taxon>
        <taxon>Pseudomonadati</taxon>
        <taxon>Pseudomonadota</taxon>
        <taxon>Betaproteobacteria</taxon>
        <taxon>Burkholderiales</taxon>
        <taxon>Burkholderiaceae</taxon>
        <taxon>Paraburkholderia</taxon>
    </lineage>
</organism>
<dbReference type="Proteomes" id="UP000195569">
    <property type="component" value="Unassembled WGS sequence"/>
</dbReference>
<name>A0A1N7SAX6_9BURK</name>